<name>A0A484BCW5_DRONA</name>
<proteinExistence type="predicted"/>
<dbReference type="OrthoDB" id="66620at2759"/>
<reference evidence="2 3" key="1">
    <citation type="journal article" date="2019" name="J. Hered.">
        <title>An Improved Genome Assembly for Drosophila navojoa, the Basal Species in the mojavensis Cluster.</title>
        <authorList>
            <person name="Vanderlinde T."/>
            <person name="Dupim E.G."/>
            <person name="Nazario-Yepiz N.O."/>
            <person name="Carvalho A.B."/>
        </authorList>
    </citation>
    <scope>NUCLEOTIDE SEQUENCE [LARGE SCALE GENOMIC DNA]</scope>
    <source>
        <strain evidence="2">Navoj_Jal97</strain>
        <tissue evidence="2">Whole organism</tissue>
    </source>
</reference>
<comment type="caution">
    <text evidence="2">The sequence shown here is derived from an EMBL/GenBank/DDBJ whole genome shotgun (WGS) entry which is preliminary data.</text>
</comment>
<sequence length="167" mass="17509">MDELLDSNVPLVDKDSGCSAVILPACKTTTLASTAASTLEPLSVVHYKSSNISPATSTTDATEATTATTASTAISAPALLPASQQGPSTAKSSSEPVPLLNQLQSLPLQKPNDLKQCNALYGQSARPVAGCTRTEKFAGNESSNSQLSHSARQQQQQQQQQQLQQQQ</sequence>
<dbReference type="EMBL" id="LSRL02000054">
    <property type="protein sequence ID" value="TDG46687.1"/>
    <property type="molecule type" value="Genomic_DNA"/>
</dbReference>
<evidence type="ECO:0000313" key="2">
    <source>
        <dbReference type="EMBL" id="TDG46687.1"/>
    </source>
</evidence>
<feature type="compositionally biased region" description="Low complexity" evidence="1">
    <location>
        <begin position="153"/>
        <end position="167"/>
    </location>
</feature>
<feature type="compositionally biased region" description="Polar residues" evidence="1">
    <location>
        <begin position="84"/>
        <end position="95"/>
    </location>
</feature>
<evidence type="ECO:0000256" key="1">
    <source>
        <dbReference type="SAM" id="MobiDB-lite"/>
    </source>
</evidence>
<dbReference type="Proteomes" id="UP000295192">
    <property type="component" value="Unassembled WGS sequence"/>
</dbReference>
<protein>
    <submittedName>
        <fullName evidence="2">Uncharacterized protein</fullName>
    </submittedName>
</protein>
<evidence type="ECO:0000313" key="3">
    <source>
        <dbReference type="Proteomes" id="UP000295192"/>
    </source>
</evidence>
<gene>
    <name evidence="2" type="ORF">AWZ03_006867</name>
</gene>
<feature type="region of interest" description="Disordered" evidence="1">
    <location>
        <begin position="77"/>
        <end position="105"/>
    </location>
</feature>
<feature type="region of interest" description="Disordered" evidence="1">
    <location>
        <begin position="132"/>
        <end position="167"/>
    </location>
</feature>
<dbReference type="AlphaFoldDB" id="A0A484BCW5"/>
<accession>A0A484BCW5</accession>
<organism evidence="2 3">
    <name type="scientific">Drosophila navojoa</name>
    <name type="common">Fruit fly</name>
    <dbReference type="NCBI Taxonomy" id="7232"/>
    <lineage>
        <taxon>Eukaryota</taxon>
        <taxon>Metazoa</taxon>
        <taxon>Ecdysozoa</taxon>
        <taxon>Arthropoda</taxon>
        <taxon>Hexapoda</taxon>
        <taxon>Insecta</taxon>
        <taxon>Pterygota</taxon>
        <taxon>Neoptera</taxon>
        <taxon>Endopterygota</taxon>
        <taxon>Diptera</taxon>
        <taxon>Brachycera</taxon>
        <taxon>Muscomorpha</taxon>
        <taxon>Ephydroidea</taxon>
        <taxon>Drosophilidae</taxon>
        <taxon>Drosophila</taxon>
    </lineage>
</organism>
<feature type="compositionally biased region" description="Low complexity" evidence="1">
    <location>
        <begin position="96"/>
        <end position="105"/>
    </location>
</feature>
<feature type="compositionally biased region" description="Polar residues" evidence="1">
    <location>
        <begin position="140"/>
        <end position="152"/>
    </location>
</feature>
<keyword evidence="3" id="KW-1185">Reference proteome</keyword>